<evidence type="ECO:0000256" key="2">
    <source>
        <dbReference type="ARBA" id="ARBA00022679"/>
    </source>
</evidence>
<reference evidence="3 4" key="1">
    <citation type="submission" date="2007-05" db="EMBL/GenBank/DDBJ databases">
        <title>Complete sequence of Geobacter uraniireducens Rf4.</title>
        <authorList>
            <consortium name="US DOE Joint Genome Institute"/>
            <person name="Copeland A."/>
            <person name="Lucas S."/>
            <person name="Lapidus A."/>
            <person name="Barry K."/>
            <person name="Detter J.C."/>
            <person name="Glavina del Rio T."/>
            <person name="Hammon N."/>
            <person name="Israni S."/>
            <person name="Dalin E."/>
            <person name="Tice H."/>
            <person name="Pitluck S."/>
            <person name="Chertkov O."/>
            <person name="Brettin T."/>
            <person name="Bruce D."/>
            <person name="Han C."/>
            <person name="Schmutz J."/>
            <person name="Larimer F."/>
            <person name="Land M."/>
            <person name="Hauser L."/>
            <person name="Kyrpides N."/>
            <person name="Mikhailova N."/>
            <person name="Shelobolina E."/>
            <person name="Aklujkar M."/>
            <person name="Lovley D."/>
            <person name="Richardson P."/>
        </authorList>
    </citation>
    <scope>NUCLEOTIDE SEQUENCE [LARGE SCALE GENOMIC DNA]</scope>
    <source>
        <strain evidence="3 4">Rf4</strain>
    </source>
</reference>
<keyword evidence="4" id="KW-1185">Reference proteome</keyword>
<dbReference type="RefSeq" id="WP_011940608.1">
    <property type="nucleotide sequence ID" value="NC_009483.1"/>
</dbReference>
<dbReference type="InterPro" id="IPR051199">
    <property type="entry name" value="LPS_LOS_Heptosyltrfase"/>
</dbReference>
<dbReference type="GO" id="GO:0008713">
    <property type="term" value="F:ADP-heptose-lipopolysaccharide heptosyltransferase activity"/>
    <property type="evidence" value="ECO:0007669"/>
    <property type="project" value="TreeGrafter"/>
</dbReference>
<dbReference type="Proteomes" id="UP000006695">
    <property type="component" value="Chromosome"/>
</dbReference>
<evidence type="ECO:0000313" key="3">
    <source>
        <dbReference type="EMBL" id="ABQ27959.1"/>
    </source>
</evidence>
<dbReference type="SUPFAM" id="SSF53756">
    <property type="entry name" value="UDP-Glycosyltransferase/glycogen phosphorylase"/>
    <property type="match status" value="1"/>
</dbReference>
<dbReference type="HOGENOM" id="CLU_038371_0_4_7"/>
<dbReference type="Pfam" id="PF01075">
    <property type="entry name" value="Glyco_transf_9"/>
    <property type="match status" value="1"/>
</dbReference>
<dbReference type="STRING" id="351605.Gura_3808"/>
<evidence type="ECO:0000313" key="4">
    <source>
        <dbReference type="Proteomes" id="UP000006695"/>
    </source>
</evidence>
<dbReference type="InterPro" id="IPR002201">
    <property type="entry name" value="Glyco_trans_9"/>
</dbReference>
<keyword evidence="1" id="KW-0328">Glycosyltransferase</keyword>
<dbReference type="OrthoDB" id="9797795at2"/>
<proteinExistence type="predicted"/>
<dbReference type="GO" id="GO:0009244">
    <property type="term" value="P:lipopolysaccharide core region biosynthetic process"/>
    <property type="evidence" value="ECO:0007669"/>
    <property type="project" value="TreeGrafter"/>
</dbReference>
<dbReference type="AlphaFoldDB" id="A5G841"/>
<protein>
    <submittedName>
        <fullName evidence="3">Glycosyl transferase, family 9</fullName>
    </submittedName>
</protein>
<sequence length="444" mass="49989">MPKIQEANKILIPRFDTFGDIILLANFIDSLLERLPHAEITMLVRDGYDQLAPVLSPRLRWITTSLFPYANYDPLDRLHVDALLKRLGETSWDLLLNTAYTRTWLDSIINASVHADKSIAIGDNRRLEESHTKVLDVFGLRGKACWDYYVPVSGTSHETDKYKILYETLFDEPPHTQLTGLSLGSESLVEAESVLLENGLSLQEYFVCLPGGGQNVPIKMWPLERFVDVILWACEKFSLKVLLVGQENERELLQNISGMLHDRGGSSSLWTGKAGQLPLLLAILSKASFYLGNDSGPMHMASAVGIPVVGIFGGGYWPRFLPVGNRAIAVAGDLPCFGCTWECPFIDAPCVRLVEVEDVKKALMLAYKGESPKQSVVFAEHKESAEVKELMLKQYANFMDYKNAQLLHSMQDKNLTEGVQSQIGTLCERYQKLFEWIIKIFKWK</sequence>
<organism evidence="3 4">
    <name type="scientific">Geotalea uraniireducens (strain Rf4)</name>
    <name type="common">Geobacter uraniireducens</name>
    <dbReference type="NCBI Taxonomy" id="351605"/>
    <lineage>
        <taxon>Bacteria</taxon>
        <taxon>Pseudomonadati</taxon>
        <taxon>Thermodesulfobacteriota</taxon>
        <taxon>Desulfuromonadia</taxon>
        <taxon>Geobacterales</taxon>
        <taxon>Geobacteraceae</taxon>
        <taxon>Geotalea</taxon>
    </lineage>
</organism>
<dbReference type="CDD" id="cd03789">
    <property type="entry name" value="GT9_LPS_heptosyltransferase"/>
    <property type="match status" value="1"/>
</dbReference>
<name>A5G841_GEOUR</name>
<dbReference type="KEGG" id="gur:Gura_3808"/>
<accession>A5G841</accession>
<evidence type="ECO:0000256" key="1">
    <source>
        <dbReference type="ARBA" id="ARBA00022676"/>
    </source>
</evidence>
<keyword evidence="2 3" id="KW-0808">Transferase</keyword>
<dbReference type="EMBL" id="CP000698">
    <property type="protein sequence ID" value="ABQ27959.1"/>
    <property type="molecule type" value="Genomic_DNA"/>
</dbReference>
<gene>
    <name evidence="3" type="ordered locus">Gura_3808</name>
</gene>
<dbReference type="GO" id="GO:0005829">
    <property type="term" value="C:cytosol"/>
    <property type="evidence" value="ECO:0007669"/>
    <property type="project" value="TreeGrafter"/>
</dbReference>
<dbReference type="Gene3D" id="3.40.50.2000">
    <property type="entry name" value="Glycogen Phosphorylase B"/>
    <property type="match status" value="2"/>
</dbReference>
<dbReference type="PANTHER" id="PTHR30160">
    <property type="entry name" value="TETRAACYLDISACCHARIDE 4'-KINASE-RELATED"/>
    <property type="match status" value="1"/>
</dbReference>